<dbReference type="OrthoDB" id="9998255at2"/>
<evidence type="ECO:0000313" key="2">
    <source>
        <dbReference type="EMBL" id="SIS96673.1"/>
    </source>
</evidence>
<dbReference type="EMBL" id="FTOE01000009">
    <property type="protein sequence ID" value="SIS96673.1"/>
    <property type="molecule type" value="Genomic_DNA"/>
</dbReference>
<proteinExistence type="predicted"/>
<feature type="chain" id="PRO_5009943626" evidence="1">
    <location>
        <begin position="32"/>
        <end position="127"/>
    </location>
</feature>
<reference evidence="3" key="1">
    <citation type="submission" date="2017-01" db="EMBL/GenBank/DDBJ databases">
        <authorList>
            <person name="Varghese N."/>
            <person name="Submissions S."/>
        </authorList>
    </citation>
    <scope>NUCLEOTIDE SEQUENCE [LARGE SCALE GENOMIC DNA]</scope>
    <source>
        <strain evidence="3">DSM 22306</strain>
    </source>
</reference>
<organism evidence="2 3">
    <name type="scientific">Neptunomonas antarctica</name>
    <dbReference type="NCBI Taxonomy" id="619304"/>
    <lineage>
        <taxon>Bacteria</taxon>
        <taxon>Pseudomonadati</taxon>
        <taxon>Pseudomonadota</taxon>
        <taxon>Gammaproteobacteria</taxon>
        <taxon>Oceanospirillales</taxon>
        <taxon>Oceanospirillaceae</taxon>
        <taxon>Neptunomonas</taxon>
    </lineage>
</organism>
<dbReference type="AlphaFoldDB" id="A0A1N7NE34"/>
<keyword evidence="3" id="KW-1185">Reference proteome</keyword>
<evidence type="ECO:0000256" key="1">
    <source>
        <dbReference type="SAM" id="SignalP"/>
    </source>
</evidence>
<protein>
    <submittedName>
        <fullName evidence="2">Uncharacterized protein</fullName>
    </submittedName>
</protein>
<accession>A0A1N7NE34</accession>
<gene>
    <name evidence="2" type="ORF">SAMN05421760_10953</name>
</gene>
<feature type="signal peptide" evidence="1">
    <location>
        <begin position="1"/>
        <end position="31"/>
    </location>
</feature>
<keyword evidence="1" id="KW-0732">Signal</keyword>
<evidence type="ECO:0000313" key="3">
    <source>
        <dbReference type="Proteomes" id="UP000185999"/>
    </source>
</evidence>
<dbReference type="Proteomes" id="UP000185999">
    <property type="component" value="Unassembled WGS sequence"/>
</dbReference>
<dbReference type="RefSeq" id="WP_054342111.1">
    <property type="nucleotide sequence ID" value="NZ_FTOE01000009.1"/>
</dbReference>
<name>A0A1N7NE34_9GAMM</name>
<sequence length="127" mass="14484">MFNTFPLKVVVNKSSLLLVLSMSLFISNVVADVEVIDANVPIMLKNKNDIASSFQVRELPFERAFKVIGHRPLVSGYAENPVFKNGYSMLENDKNDPVVSEKNSEKIKYQKILELIYFIQMIQKSNN</sequence>